<dbReference type="AlphaFoldDB" id="A0A444S2A7"/>
<feature type="compositionally biased region" description="Polar residues" evidence="1">
    <location>
        <begin position="124"/>
        <end position="139"/>
    </location>
</feature>
<feature type="compositionally biased region" description="Basic and acidic residues" evidence="1">
    <location>
        <begin position="19"/>
        <end position="29"/>
    </location>
</feature>
<accession>A0A444S2A7</accession>
<evidence type="ECO:0000256" key="1">
    <source>
        <dbReference type="SAM" id="MobiDB-lite"/>
    </source>
</evidence>
<feature type="region of interest" description="Disordered" evidence="1">
    <location>
        <begin position="18"/>
        <end position="49"/>
    </location>
</feature>
<name>A0A444S2A7_VERDA</name>
<proteinExistence type="predicted"/>
<comment type="caution">
    <text evidence="2">The sequence shown here is derived from an EMBL/GenBank/DDBJ whole genome shotgun (WGS) entry which is preliminary data.</text>
</comment>
<evidence type="ECO:0000313" key="2">
    <source>
        <dbReference type="EMBL" id="RXG47543.1"/>
    </source>
</evidence>
<feature type="compositionally biased region" description="Polar residues" evidence="1">
    <location>
        <begin position="94"/>
        <end position="106"/>
    </location>
</feature>
<organism evidence="2 3">
    <name type="scientific">Verticillium dahliae</name>
    <name type="common">Verticillium wilt</name>
    <dbReference type="NCBI Taxonomy" id="27337"/>
    <lineage>
        <taxon>Eukaryota</taxon>
        <taxon>Fungi</taxon>
        <taxon>Dikarya</taxon>
        <taxon>Ascomycota</taxon>
        <taxon>Pezizomycotina</taxon>
        <taxon>Sordariomycetes</taxon>
        <taxon>Hypocreomycetidae</taxon>
        <taxon>Glomerellales</taxon>
        <taxon>Plectosphaerellaceae</taxon>
        <taxon>Verticillium</taxon>
    </lineage>
</organism>
<gene>
    <name evidence="2" type="ORF">VDGE_06484</name>
</gene>
<feature type="region of interest" description="Disordered" evidence="1">
    <location>
        <begin position="90"/>
        <end position="158"/>
    </location>
</feature>
<protein>
    <submittedName>
        <fullName evidence="2">Uncharacterized protein</fullName>
    </submittedName>
</protein>
<reference evidence="2 3" key="1">
    <citation type="submission" date="2018-12" db="EMBL/GenBank/DDBJ databases">
        <title>Genome of Verticillium dahliae isolate Getta Getta.</title>
        <authorList>
            <person name="Gardiner D.M."/>
        </authorList>
    </citation>
    <scope>NUCLEOTIDE SEQUENCE [LARGE SCALE GENOMIC DNA]</scope>
    <source>
        <strain evidence="2 3">Getta Getta</strain>
    </source>
</reference>
<dbReference type="Proteomes" id="UP000288725">
    <property type="component" value="Chromosome 8"/>
</dbReference>
<dbReference type="EMBL" id="RSDZ01000034">
    <property type="protein sequence ID" value="RXG47543.1"/>
    <property type="molecule type" value="Genomic_DNA"/>
</dbReference>
<sequence>MADAEARKQMMEAALLLQKEFKNPEPDPFRKKKGLNAASRNRAVPKHPVAPSIPVLANRAPAKIPGLTPSGRTPNPFIDPTVPCASIANPRMPSGTSLTSANNPVSSGFRGPSPGMRDNKAQDWLSNKDTSIKKSQNNYPPIRSADAQPKPLPPSATTALADISNAHTSDIAFSRDKPLPHESQGCKADVRDNEESHGVDQVEHRPVQAGPTHADDLMDLDYEFVPVRNRSVPNPEDLLDLDAPISQQNTQSAGGDTAFDLFSLLMEGIEQGHPMRLGDALERVNLGIDKARHESPEDNNEFQPARFIAAVEGFVKGDSSRDTIQSLLDSAVDALPALRELQALSPQKRCECRSPGFKAVYGLSASKYNDKRVEDTAVDAQDTLFRYVIASAQQGATRQAALQVLLWYHDVECSDIQLAAQAYPILFGACPATAESADADPDGGLVVVKANRNDGHVDKDLDDELLRECDGDGLKKKFVRKRDWKEAKQGHVGDTNRHGFDQGSGYENVIFGYGQETRDRTADGQQCNNFDHSQVELPGSYMGVGHQVTPAVKAVKKGLSSSRWA</sequence>
<evidence type="ECO:0000313" key="3">
    <source>
        <dbReference type="Proteomes" id="UP000288725"/>
    </source>
</evidence>